<dbReference type="OrthoDB" id="2246735at2759"/>
<dbReference type="AlphaFoldDB" id="S2K6E2"/>
<accession>S2K6E2</accession>
<proteinExistence type="predicted"/>
<keyword evidence="3" id="KW-1185">Reference proteome</keyword>
<dbReference type="VEuPathDB" id="FungiDB:HMPREF1544_02197"/>
<dbReference type="STRING" id="1220926.S2K6E2"/>
<reference evidence="3" key="1">
    <citation type="submission" date="2013-05" db="EMBL/GenBank/DDBJ databases">
        <title>The Genome sequence of Mucor circinelloides f. circinelloides 1006PhL.</title>
        <authorList>
            <consortium name="The Broad Institute Genomics Platform"/>
            <person name="Cuomo C."/>
            <person name="Earl A."/>
            <person name="Findley K."/>
            <person name="Lee S.C."/>
            <person name="Walker B."/>
            <person name="Young S."/>
            <person name="Zeng Q."/>
            <person name="Gargeya S."/>
            <person name="Fitzgerald M."/>
            <person name="Haas B."/>
            <person name="Abouelleil A."/>
            <person name="Allen A.W."/>
            <person name="Alvarado L."/>
            <person name="Arachchi H.M."/>
            <person name="Berlin A.M."/>
            <person name="Chapman S.B."/>
            <person name="Gainer-Dewar J."/>
            <person name="Goldberg J."/>
            <person name="Griggs A."/>
            <person name="Gujja S."/>
            <person name="Hansen M."/>
            <person name="Howarth C."/>
            <person name="Imamovic A."/>
            <person name="Ireland A."/>
            <person name="Larimer J."/>
            <person name="McCowan C."/>
            <person name="Murphy C."/>
            <person name="Pearson M."/>
            <person name="Poon T.W."/>
            <person name="Priest M."/>
            <person name="Roberts A."/>
            <person name="Saif S."/>
            <person name="Shea T."/>
            <person name="Sisk P."/>
            <person name="Sykes S."/>
            <person name="Wortman J."/>
            <person name="Nusbaum C."/>
            <person name="Birren B."/>
        </authorList>
    </citation>
    <scope>NUCLEOTIDE SEQUENCE [LARGE SCALE GENOMIC DNA]</scope>
    <source>
        <strain evidence="3">1006PhL</strain>
    </source>
</reference>
<name>S2K6E2_MUCC1</name>
<dbReference type="EMBL" id="KE123914">
    <property type="protein sequence ID" value="EPB90943.1"/>
    <property type="molecule type" value="Genomic_DNA"/>
</dbReference>
<evidence type="ECO:0000256" key="1">
    <source>
        <dbReference type="SAM" id="MobiDB-lite"/>
    </source>
</evidence>
<dbReference type="InParanoid" id="S2K6E2"/>
<dbReference type="OMA" id="SINCKFN"/>
<organism evidence="2 3">
    <name type="scientific">Mucor circinelloides f. circinelloides (strain 1006PhL)</name>
    <name type="common">Mucormycosis agent</name>
    <name type="synonym">Calyptromyces circinelloides</name>
    <dbReference type="NCBI Taxonomy" id="1220926"/>
    <lineage>
        <taxon>Eukaryota</taxon>
        <taxon>Fungi</taxon>
        <taxon>Fungi incertae sedis</taxon>
        <taxon>Mucoromycota</taxon>
        <taxon>Mucoromycotina</taxon>
        <taxon>Mucoromycetes</taxon>
        <taxon>Mucorales</taxon>
        <taxon>Mucorineae</taxon>
        <taxon>Mucoraceae</taxon>
        <taxon>Mucor</taxon>
    </lineage>
</organism>
<evidence type="ECO:0000313" key="2">
    <source>
        <dbReference type="EMBL" id="EPB90943.1"/>
    </source>
</evidence>
<feature type="compositionally biased region" description="Acidic residues" evidence="1">
    <location>
        <begin position="32"/>
        <end position="54"/>
    </location>
</feature>
<sequence length="297" mass="33726">MSQTTESSADLHYTYTSDEDQDEDSASRVSEDDHEEEEEEAEGTNEESSSEEDENYLELLIKAYDSLLSRYKSTQAVALASRVAVRRIYQDSLIQKAIHLVGEDAVQKLAIIGSLQGSNTTKISKNIQVFCTGDEVKGANTIKQLVQSSIISQKGSKYDSSNEKIHLNLIAAAMPYAAFQYMDDEHTKDIPQKKSRHRIATSLPMKLQYIEAGALPLGAKTRKAHLHWSSQFFESINCKFNPTIYKRNMRQTVVYENIKWLTKRLDDIEASLTLNTEEKDISIKKFFKKYYAIAQKA</sequence>
<dbReference type="Proteomes" id="UP000014254">
    <property type="component" value="Unassembled WGS sequence"/>
</dbReference>
<protein>
    <submittedName>
        <fullName evidence="2">Uncharacterized protein</fullName>
    </submittedName>
</protein>
<feature type="region of interest" description="Disordered" evidence="1">
    <location>
        <begin position="1"/>
        <end position="54"/>
    </location>
</feature>
<gene>
    <name evidence="2" type="ORF">HMPREF1544_02197</name>
</gene>
<evidence type="ECO:0000313" key="3">
    <source>
        <dbReference type="Proteomes" id="UP000014254"/>
    </source>
</evidence>